<evidence type="ECO:0000313" key="1">
    <source>
        <dbReference type="EMBL" id="QEX24105.1"/>
    </source>
</evidence>
<dbReference type="Proteomes" id="UP000325797">
    <property type="component" value="Chromosome"/>
</dbReference>
<keyword evidence="2" id="KW-1185">Reference proteome</keyword>
<proteinExistence type="predicted"/>
<evidence type="ECO:0000313" key="2">
    <source>
        <dbReference type="Proteomes" id="UP000325797"/>
    </source>
</evidence>
<dbReference type="KEGG" id="hadh:FRZ61_40460"/>
<organism evidence="1 2">
    <name type="scientific">Hypericibacter adhaerens</name>
    <dbReference type="NCBI Taxonomy" id="2602016"/>
    <lineage>
        <taxon>Bacteria</taxon>
        <taxon>Pseudomonadati</taxon>
        <taxon>Pseudomonadota</taxon>
        <taxon>Alphaproteobacteria</taxon>
        <taxon>Rhodospirillales</taxon>
        <taxon>Dongiaceae</taxon>
        <taxon>Hypericibacter</taxon>
    </lineage>
</organism>
<name>A0A5J6N5F1_9PROT</name>
<sequence>MKTVSAALGAERPLQFLLLPLEGAGVGAGHRLAGHQYRSAREPFKVASFDHPHPNLPLKGEGIGVNVLGSDRFGQRRRRCLAKRRKAVHAAGRDGCHLPANAATGGGDGSF</sequence>
<reference evidence="1 2" key="1">
    <citation type="submission" date="2019-08" db="EMBL/GenBank/DDBJ databases">
        <title>Hyperibacter terrae gen. nov., sp. nov. and Hyperibacter viscosus sp. nov., two new members in the family Rhodospirillaceae isolated from the rhizosphere of Hypericum perforatum.</title>
        <authorList>
            <person name="Noviana Z."/>
        </authorList>
    </citation>
    <scope>NUCLEOTIDE SEQUENCE [LARGE SCALE GENOMIC DNA]</scope>
    <source>
        <strain evidence="1 2">R5959</strain>
    </source>
</reference>
<dbReference type="EMBL" id="CP042582">
    <property type="protein sequence ID" value="QEX24105.1"/>
    <property type="molecule type" value="Genomic_DNA"/>
</dbReference>
<dbReference type="AlphaFoldDB" id="A0A5J6N5F1"/>
<gene>
    <name evidence="1" type="ORF">FRZ61_40460</name>
</gene>
<accession>A0A5J6N5F1</accession>
<protein>
    <submittedName>
        <fullName evidence="1">Uncharacterized protein</fullName>
    </submittedName>
</protein>